<reference evidence="2 3" key="1">
    <citation type="submission" date="2014-11" db="EMBL/GenBank/DDBJ databases">
        <title>Draft genome sequence of Chelonobacter oris 1662T, associated with respiratory disease in Hermann's Tortoises.</title>
        <authorList>
            <person name="Kudirkiene E."/>
            <person name="Hansen M.J."/>
            <person name="Bojesen A.M."/>
        </authorList>
    </citation>
    <scope>NUCLEOTIDE SEQUENCE [LARGE SCALE GENOMIC DNA]</scope>
    <source>
        <strain evidence="2 3">1662</strain>
    </source>
</reference>
<feature type="transmembrane region" description="Helical" evidence="1">
    <location>
        <begin position="58"/>
        <end position="76"/>
    </location>
</feature>
<keyword evidence="1" id="KW-0472">Membrane</keyword>
<proteinExistence type="predicted"/>
<evidence type="ECO:0000313" key="3">
    <source>
        <dbReference type="Proteomes" id="UP000030380"/>
    </source>
</evidence>
<evidence type="ECO:0008006" key="4">
    <source>
        <dbReference type="Google" id="ProtNLM"/>
    </source>
</evidence>
<accession>A0A0A3B830</accession>
<keyword evidence="1" id="KW-0812">Transmembrane</keyword>
<protein>
    <recommendedName>
        <fullName evidence="4">Branched-chain amino acid ABC transporter</fullName>
    </recommendedName>
</protein>
<dbReference type="AlphaFoldDB" id="A0A0A3B830"/>
<dbReference type="EMBL" id="JSUM01000015">
    <property type="protein sequence ID" value="KGQ69729.1"/>
    <property type="molecule type" value="Genomic_DNA"/>
</dbReference>
<feature type="transmembrane region" description="Helical" evidence="1">
    <location>
        <begin position="82"/>
        <end position="98"/>
    </location>
</feature>
<feature type="transmembrane region" description="Helical" evidence="1">
    <location>
        <begin position="29"/>
        <end position="46"/>
    </location>
</feature>
<name>A0A0A3B830_9PAST</name>
<dbReference type="Proteomes" id="UP000030380">
    <property type="component" value="Unassembled WGS sequence"/>
</dbReference>
<organism evidence="2 3">
    <name type="scientific">Chelonobacter oris</name>
    <dbReference type="NCBI Taxonomy" id="505317"/>
    <lineage>
        <taxon>Bacteria</taxon>
        <taxon>Pseudomonadati</taxon>
        <taxon>Pseudomonadota</taxon>
        <taxon>Gammaproteobacteria</taxon>
        <taxon>Pasteurellales</taxon>
        <taxon>Pasteurellaceae</taxon>
        <taxon>Chelonobacter</taxon>
    </lineage>
</organism>
<sequence length="99" mass="11035">MFGMAVVIFVCRALPLFLPQRWLQAGWLQSLNQALPLCIMLILLLSSLKIPTALSASFIEPLIELVALSAVLLSYIRWRNTLLSVVIGVVGINLLYRLI</sequence>
<keyword evidence="1" id="KW-1133">Transmembrane helix</keyword>
<dbReference type="InterPro" id="IPR008407">
    <property type="entry name" value="Brnchd-chn_aa_trnsp_AzlD"/>
</dbReference>
<comment type="caution">
    <text evidence="2">The sequence shown here is derived from an EMBL/GenBank/DDBJ whole genome shotgun (WGS) entry which is preliminary data.</text>
</comment>
<gene>
    <name evidence="2" type="ORF">OA57_10705</name>
</gene>
<keyword evidence="3" id="KW-1185">Reference proteome</keyword>
<dbReference type="Pfam" id="PF05437">
    <property type="entry name" value="AzlD"/>
    <property type="match status" value="1"/>
</dbReference>
<evidence type="ECO:0000256" key="1">
    <source>
        <dbReference type="SAM" id="Phobius"/>
    </source>
</evidence>
<evidence type="ECO:0000313" key="2">
    <source>
        <dbReference type="EMBL" id="KGQ69729.1"/>
    </source>
</evidence>